<name>A0A8S5L9L8_9CAUD</name>
<reference evidence="1" key="1">
    <citation type="journal article" date="2021" name="Proc. Natl. Acad. Sci. U.S.A.">
        <title>A Catalog of Tens of Thousands of Viruses from Human Metagenomes Reveals Hidden Associations with Chronic Diseases.</title>
        <authorList>
            <person name="Tisza M.J."/>
            <person name="Buck C.B."/>
        </authorList>
    </citation>
    <scope>NUCLEOTIDE SEQUENCE</scope>
    <source>
        <strain evidence="1">CtPuP5</strain>
    </source>
</reference>
<sequence length="38" mass="4456">MLSSISTLINVFISSYFIFVTKVHNSFDMCKYNLIYLC</sequence>
<proteinExistence type="predicted"/>
<dbReference type="EMBL" id="BK014662">
    <property type="protein sequence ID" value="DAD66636.1"/>
    <property type="molecule type" value="Genomic_DNA"/>
</dbReference>
<accession>A0A8S5L9L8</accession>
<evidence type="ECO:0000313" key="1">
    <source>
        <dbReference type="EMBL" id="DAD66636.1"/>
    </source>
</evidence>
<organism evidence="1">
    <name type="scientific">Myoviridae sp. ctPuP5</name>
    <dbReference type="NCBI Taxonomy" id="2823543"/>
    <lineage>
        <taxon>Viruses</taxon>
        <taxon>Duplodnaviria</taxon>
        <taxon>Heunggongvirae</taxon>
        <taxon>Uroviricota</taxon>
        <taxon>Caudoviricetes</taxon>
    </lineage>
</organism>
<protein>
    <submittedName>
        <fullName evidence="1">Uncharacterized protein</fullName>
    </submittedName>
</protein>